<dbReference type="OrthoDB" id="1414623at2759"/>
<sequence>MLTYRKFEGLEIIRYFDSDFAICQDSKRSTFDTSTCWLEELSLGTPSTIAVEFVACFEASNHGIWLQNFVTSLSVVDGIKKLLKIYCDNNLTILYSNNNRSSTKSNFIGIKFLVIKERVQNKQIFIKYIGTSFMLADPLTKELTLKIFHEHIAHM</sequence>
<evidence type="ECO:0000313" key="2">
    <source>
        <dbReference type="Proteomes" id="UP000257109"/>
    </source>
</evidence>
<protein>
    <submittedName>
        <fullName evidence="1">Copia protein</fullName>
    </submittedName>
</protein>
<dbReference type="EMBL" id="QJKJ01007568">
    <property type="protein sequence ID" value="RDX82728.1"/>
    <property type="molecule type" value="Genomic_DNA"/>
</dbReference>
<evidence type="ECO:0000313" key="1">
    <source>
        <dbReference type="EMBL" id="RDX82728.1"/>
    </source>
</evidence>
<keyword evidence="2" id="KW-1185">Reference proteome</keyword>
<comment type="caution">
    <text evidence="1">The sequence shown here is derived from an EMBL/GenBank/DDBJ whole genome shotgun (WGS) entry which is preliminary data.</text>
</comment>
<gene>
    <name evidence="1" type="primary">GIP</name>
    <name evidence="1" type="ORF">CR513_36441</name>
</gene>
<name>A0A371FWT0_MUCPR</name>
<feature type="non-terminal residue" evidence="1">
    <location>
        <position position="1"/>
    </location>
</feature>
<dbReference type="CDD" id="cd09272">
    <property type="entry name" value="RNase_HI_RT_Ty1"/>
    <property type="match status" value="1"/>
</dbReference>
<dbReference type="Proteomes" id="UP000257109">
    <property type="component" value="Unassembled WGS sequence"/>
</dbReference>
<reference evidence="1" key="1">
    <citation type="submission" date="2018-05" db="EMBL/GenBank/DDBJ databases">
        <title>Draft genome of Mucuna pruriens seed.</title>
        <authorList>
            <person name="Nnadi N.E."/>
            <person name="Vos R."/>
            <person name="Hasami M.H."/>
            <person name="Devisetty U.K."/>
            <person name="Aguiy J.C."/>
        </authorList>
    </citation>
    <scope>NUCLEOTIDE SEQUENCE [LARGE SCALE GENOMIC DNA]</scope>
    <source>
        <strain evidence="1">JCA_2017</strain>
    </source>
</reference>
<proteinExistence type="predicted"/>
<feature type="non-terminal residue" evidence="1">
    <location>
        <position position="155"/>
    </location>
</feature>
<dbReference type="AlphaFoldDB" id="A0A371FWT0"/>
<accession>A0A371FWT0</accession>
<organism evidence="1 2">
    <name type="scientific">Mucuna pruriens</name>
    <name type="common">Velvet bean</name>
    <name type="synonym">Dolichos pruriens</name>
    <dbReference type="NCBI Taxonomy" id="157652"/>
    <lineage>
        <taxon>Eukaryota</taxon>
        <taxon>Viridiplantae</taxon>
        <taxon>Streptophyta</taxon>
        <taxon>Embryophyta</taxon>
        <taxon>Tracheophyta</taxon>
        <taxon>Spermatophyta</taxon>
        <taxon>Magnoliopsida</taxon>
        <taxon>eudicotyledons</taxon>
        <taxon>Gunneridae</taxon>
        <taxon>Pentapetalae</taxon>
        <taxon>rosids</taxon>
        <taxon>fabids</taxon>
        <taxon>Fabales</taxon>
        <taxon>Fabaceae</taxon>
        <taxon>Papilionoideae</taxon>
        <taxon>50 kb inversion clade</taxon>
        <taxon>NPAAA clade</taxon>
        <taxon>indigoferoid/millettioid clade</taxon>
        <taxon>Phaseoleae</taxon>
        <taxon>Mucuna</taxon>
    </lineage>
</organism>